<proteinExistence type="predicted"/>
<keyword evidence="2" id="KW-1185">Reference proteome</keyword>
<reference evidence="1" key="2">
    <citation type="journal article" date="2022" name="New Phytol.">
        <title>Evolutionary transition to the ectomycorrhizal habit in the genomes of a hyperdiverse lineage of mushroom-forming fungi.</title>
        <authorList>
            <person name="Looney B."/>
            <person name="Miyauchi S."/>
            <person name="Morin E."/>
            <person name="Drula E."/>
            <person name="Courty P.E."/>
            <person name="Kohler A."/>
            <person name="Kuo A."/>
            <person name="LaButti K."/>
            <person name="Pangilinan J."/>
            <person name="Lipzen A."/>
            <person name="Riley R."/>
            <person name="Andreopoulos W."/>
            <person name="He G."/>
            <person name="Johnson J."/>
            <person name="Nolan M."/>
            <person name="Tritt A."/>
            <person name="Barry K.W."/>
            <person name="Grigoriev I.V."/>
            <person name="Nagy L.G."/>
            <person name="Hibbett D."/>
            <person name="Henrissat B."/>
            <person name="Matheny P.B."/>
            <person name="Labbe J."/>
            <person name="Martin F.M."/>
        </authorList>
    </citation>
    <scope>NUCLEOTIDE SEQUENCE</scope>
    <source>
        <strain evidence="1">HHB10654</strain>
    </source>
</reference>
<dbReference type="EMBL" id="MU277297">
    <property type="protein sequence ID" value="KAI0055320.1"/>
    <property type="molecule type" value="Genomic_DNA"/>
</dbReference>
<name>A0ACB8SHB1_9AGAM</name>
<evidence type="ECO:0000313" key="2">
    <source>
        <dbReference type="Proteomes" id="UP000814140"/>
    </source>
</evidence>
<dbReference type="Proteomes" id="UP000814140">
    <property type="component" value="Unassembled WGS sequence"/>
</dbReference>
<accession>A0ACB8SHB1</accession>
<organism evidence="1 2">
    <name type="scientific">Artomyces pyxidatus</name>
    <dbReference type="NCBI Taxonomy" id="48021"/>
    <lineage>
        <taxon>Eukaryota</taxon>
        <taxon>Fungi</taxon>
        <taxon>Dikarya</taxon>
        <taxon>Basidiomycota</taxon>
        <taxon>Agaricomycotina</taxon>
        <taxon>Agaricomycetes</taxon>
        <taxon>Russulales</taxon>
        <taxon>Auriscalpiaceae</taxon>
        <taxon>Artomyces</taxon>
    </lineage>
</organism>
<reference evidence="1" key="1">
    <citation type="submission" date="2021-03" db="EMBL/GenBank/DDBJ databases">
        <authorList>
            <consortium name="DOE Joint Genome Institute"/>
            <person name="Ahrendt S."/>
            <person name="Looney B.P."/>
            <person name="Miyauchi S."/>
            <person name="Morin E."/>
            <person name="Drula E."/>
            <person name="Courty P.E."/>
            <person name="Chicoki N."/>
            <person name="Fauchery L."/>
            <person name="Kohler A."/>
            <person name="Kuo A."/>
            <person name="Labutti K."/>
            <person name="Pangilinan J."/>
            <person name="Lipzen A."/>
            <person name="Riley R."/>
            <person name="Andreopoulos W."/>
            <person name="He G."/>
            <person name="Johnson J."/>
            <person name="Barry K.W."/>
            <person name="Grigoriev I.V."/>
            <person name="Nagy L."/>
            <person name="Hibbett D."/>
            <person name="Henrissat B."/>
            <person name="Matheny P.B."/>
            <person name="Labbe J."/>
            <person name="Martin F."/>
        </authorList>
    </citation>
    <scope>NUCLEOTIDE SEQUENCE</scope>
    <source>
        <strain evidence="1">HHB10654</strain>
    </source>
</reference>
<gene>
    <name evidence="1" type="ORF">BV25DRAFT_226722</name>
</gene>
<comment type="caution">
    <text evidence="1">The sequence shown here is derived from an EMBL/GenBank/DDBJ whole genome shotgun (WGS) entry which is preliminary data.</text>
</comment>
<protein>
    <submittedName>
        <fullName evidence="1">Uncharacterized protein</fullName>
    </submittedName>
</protein>
<evidence type="ECO:0000313" key="1">
    <source>
        <dbReference type="EMBL" id="KAI0055320.1"/>
    </source>
</evidence>
<sequence>MVSAGPSEFWTSVFHTRIPLLDQPACYGVNNTSNAWKDLDDEISAVDNVVSLVKARRNALAAPIVCLPVEVLSRIFSFVAATSEPMEDRWDEGRVDIGWIQVTRVCQRWRQIALANPFLWASIPFSEISPRLGEEMIRRSSNVALSLTFEVRRDWVVPACAKNSLIPPVVSRVRSLNIKNLEGGGHILGETRNTPALIESLGSHIASARALESLSLWSSYGAPVYLPFTIFSAGPPRLQSLFLNNCALPWQMNCLKSLVHLQVEMSEISPDMRDSVYFPTPTMMVDLLRQMPQLETLTLVGIFFDPEDSIQDINHVSRLPSGRWKPDTIVLSSLSSLRLIDISSKWIAFATSFVVPVTSHKIFELSSQFLYIPLHPLFANFAGPSNPPRSLVLNAKRDDYTCLRLSQDRLPLCEYDFELSIATKHMNSLFSLRAPSSWNGLHLGELTDLLVVDAMPGDWPRSQWLESFGDAKKVSVAVAHGSAAVLGLAVALIPLAEQPEVILFPALDTLRLQDVDLNDEVPAFDENPELPDNEMILNDLRIYDAVEACVATRHEWGYPIRELHIPRTHRMEEWVGALQKFVSEIYFDEPRSVRNPFELIHAPVPGWADLESPY</sequence>